<reference evidence="10" key="2">
    <citation type="submission" date="2021-01" db="EMBL/GenBank/DDBJ databases">
        <authorList>
            <person name="Schikora-Tamarit M.A."/>
        </authorList>
    </citation>
    <scope>NUCLEOTIDE SEQUENCE</scope>
    <source>
        <strain evidence="10">NCAIM Y.01608</strain>
    </source>
</reference>
<dbReference type="GO" id="GO:0090560">
    <property type="term" value="F:2-(3-amino-3-carboxypropyl)histidine synthase activity"/>
    <property type="evidence" value="ECO:0007669"/>
    <property type="project" value="InterPro"/>
</dbReference>
<dbReference type="FunFam" id="3.40.50.11860:FF:000001">
    <property type="entry name" value="2-(3-amino-3-carboxypropyl)histidine synthase subunit 2"/>
    <property type="match status" value="1"/>
</dbReference>
<name>A0A9P8PLM3_9ASCO</name>
<comment type="subunit">
    <text evidence="7">Component of the 2-(3-amino-3-carboxypropyl)histidine synthase complex composed of DPH1, DPH2, DPH3 and a NADH-dependent reductase, predominantly CBR1.</text>
</comment>
<comment type="function">
    <text evidence="9">Required for the first step of diphthamide biosynthesis, a post-translational modification of histidine which occurs in elongation factor 2. DPH1 and DPH2 transfer a 3-amino-3-carboxypropyl (ACP) group from S-adenosyl-L-methionine (SAM) to a histidine residue, the reaction is assisted by a reduction system comprising DPH3 and a NADH-dependent reductase. Facilitates the reduction of the catalytic iron-sulfur cluster found in the DPH1 subunit.</text>
</comment>
<dbReference type="GO" id="GO:0051536">
    <property type="term" value="F:iron-sulfur cluster binding"/>
    <property type="evidence" value="ECO:0007669"/>
    <property type="project" value="UniProtKB-KW"/>
</dbReference>
<dbReference type="Proteomes" id="UP000788993">
    <property type="component" value="Unassembled WGS sequence"/>
</dbReference>
<evidence type="ECO:0000313" key="10">
    <source>
        <dbReference type="EMBL" id="KAH3673785.1"/>
    </source>
</evidence>
<dbReference type="EMBL" id="JAEUBD010000526">
    <property type="protein sequence ID" value="KAH3673785.1"/>
    <property type="molecule type" value="Genomic_DNA"/>
</dbReference>
<dbReference type="PANTHER" id="PTHR10762:SF2">
    <property type="entry name" value="2-(3-AMINO-3-CARBOXYPROPYL)HISTIDINE SYNTHASE SUBUNIT 2"/>
    <property type="match status" value="1"/>
</dbReference>
<organism evidence="10 11">
    <name type="scientific">Ogataea polymorpha</name>
    <dbReference type="NCBI Taxonomy" id="460523"/>
    <lineage>
        <taxon>Eukaryota</taxon>
        <taxon>Fungi</taxon>
        <taxon>Dikarya</taxon>
        <taxon>Ascomycota</taxon>
        <taxon>Saccharomycotina</taxon>
        <taxon>Pichiomycetes</taxon>
        <taxon>Pichiales</taxon>
        <taxon>Pichiaceae</taxon>
        <taxon>Ogataea</taxon>
    </lineage>
</organism>
<evidence type="ECO:0000256" key="8">
    <source>
        <dbReference type="ARBA" id="ARBA00054092"/>
    </source>
</evidence>
<dbReference type="Pfam" id="PF01866">
    <property type="entry name" value="Diphthamide_syn"/>
    <property type="match status" value="1"/>
</dbReference>
<reference evidence="10" key="1">
    <citation type="journal article" date="2021" name="Open Biol.">
        <title>Shared evolutionary footprints suggest mitochondrial oxidative damage underlies multiple complex I losses in fungi.</title>
        <authorList>
            <person name="Schikora-Tamarit M.A."/>
            <person name="Marcet-Houben M."/>
            <person name="Nosek J."/>
            <person name="Gabaldon T."/>
        </authorList>
    </citation>
    <scope>NUCLEOTIDE SEQUENCE</scope>
    <source>
        <strain evidence="10">NCAIM Y.01608</strain>
    </source>
</reference>
<evidence type="ECO:0000256" key="1">
    <source>
        <dbReference type="ARBA" id="ARBA00001966"/>
    </source>
</evidence>
<protein>
    <recommendedName>
        <fullName evidence="9">2-(3-amino-3-carboxypropyl)histidine synthase subunit 2</fullName>
    </recommendedName>
</protein>
<dbReference type="GO" id="GO:0005737">
    <property type="term" value="C:cytoplasm"/>
    <property type="evidence" value="ECO:0007669"/>
    <property type="project" value="UniProtKB-SubCell"/>
</dbReference>
<dbReference type="AlphaFoldDB" id="A0A9P8PLM3"/>
<dbReference type="Gene3D" id="3.40.50.11860">
    <property type="entry name" value="Diphthamide synthesis DPH1/DPH2 domain 3"/>
    <property type="match status" value="1"/>
</dbReference>
<comment type="similarity">
    <text evidence="3 9">Belongs to the DPH1/DPH2 family. DPH2 subfamily.</text>
</comment>
<dbReference type="InterPro" id="IPR042263">
    <property type="entry name" value="DPH1/DPH2_1"/>
</dbReference>
<proteinExistence type="inferred from homology"/>
<sequence length="547" mass="60981">MSELVPPVLSTAQDATVFEFSQTQKTAGARSYLGPVPDISEKSLREVLRDYYSVDKLVDFLRQKDDQNKPKYKRIALQFPDSLIADSSIVLQMIQEQLEDARDKSHATSPSRDIEAVELCSGNCGKDCKNYQEVWILADTSYSPCCIDEVAAEHVFADLVVHFGDACLNPVDKLSAAYVFGKPYLDTAKVLAAFKETYSPGDKVILMADTSHTLYLKELYEKLSGDYQVGYAELDLERSRAAIIDHTTHSHKGTALASRIVHYDGPLDECALFHITQPEDPRLLYLSTQFSSMAVYDVNSGTVSFGPFPSLMQRYRAMHMTRNAGTIGILINTLSLANTRTLLNKVIKWVRQAGKKHYMFVVGKPNVAKLANFESVDVWCILGCGQSGIILDKYGEYYKNIVTPYELQLALKREITWTGQWITDFEAVMEQESEHEDSDHGDDGYVPEFNPVTGQLAASKPLRQIRHLEVELGAPETGGSDGQLVSRFSNTLSIKNTVSTSANYLQTRAWTGLGSDFGTEELDGALVEEGRMGIARGYDYDKEINNN</sequence>
<dbReference type="PANTHER" id="PTHR10762">
    <property type="entry name" value="DIPHTHAMIDE BIOSYNTHESIS PROTEIN"/>
    <property type="match status" value="1"/>
</dbReference>
<dbReference type="InterPro" id="IPR010014">
    <property type="entry name" value="DHP2"/>
</dbReference>
<dbReference type="SFLD" id="SFLDF00408">
    <property type="entry name" value="Diphthamide_biosynthesis_famil"/>
    <property type="match status" value="1"/>
</dbReference>
<dbReference type="InterPro" id="IPR016435">
    <property type="entry name" value="DPH1/DPH2"/>
</dbReference>
<dbReference type="Gene3D" id="3.40.50.11840">
    <property type="entry name" value="Diphthamide synthesis DPH1/DPH2 domain 1"/>
    <property type="match status" value="1"/>
</dbReference>
<evidence type="ECO:0000256" key="4">
    <source>
        <dbReference type="ARBA" id="ARBA00022723"/>
    </source>
</evidence>
<keyword evidence="4 9" id="KW-0479">Metal-binding</keyword>
<keyword evidence="6 9" id="KW-0411">Iron-sulfur</keyword>
<keyword evidence="5 9" id="KW-0408">Iron</keyword>
<gene>
    <name evidence="10" type="ORF">OGATHE_001765</name>
</gene>
<dbReference type="NCBIfam" id="TIGR00322">
    <property type="entry name" value="diphth2_R"/>
    <property type="match status" value="1"/>
</dbReference>
<dbReference type="NCBIfam" id="TIGR00272">
    <property type="entry name" value="DPH2"/>
    <property type="match status" value="1"/>
</dbReference>
<dbReference type="InterPro" id="IPR042265">
    <property type="entry name" value="DPH1/DPH2_3"/>
</dbReference>
<keyword evidence="9" id="KW-0963">Cytoplasm</keyword>
<accession>A0A9P8PLM3</accession>
<evidence type="ECO:0000256" key="7">
    <source>
        <dbReference type="ARBA" id="ARBA00034128"/>
    </source>
</evidence>
<comment type="function">
    <text evidence="8">Required for the first step of diphthamide biosynthesis, a post-translational modification of histidine which occurs in elongation factor 2. DPH1 and DPH2 transfer a 3-amino-3-carboxypropyl (ACP) group from S-adenosyl-L-methionine (SAM) to a histidine residue, the reaction is assisted by a reduction system comprising DPH3 and a NADH-dependent reductase, predominantly CBR1. Facilitates the reduction of the catalytic iron-sulfur cluster found in the DPH1 subunit.</text>
</comment>
<dbReference type="GO" id="GO:0017183">
    <property type="term" value="P:protein histidyl modification to diphthamide"/>
    <property type="evidence" value="ECO:0007669"/>
    <property type="project" value="InterPro"/>
</dbReference>
<keyword evidence="11" id="KW-1185">Reference proteome</keyword>
<evidence type="ECO:0000256" key="3">
    <source>
        <dbReference type="ARBA" id="ARBA00006179"/>
    </source>
</evidence>
<comment type="caution">
    <text evidence="10">The sequence shown here is derived from an EMBL/GenBank/DDBJ whole genome shotgun (WGS) entry which is preliminary data.</text>
</comment>
<evidence type="ECO:0000256" key="2">
    <source>
        <dbReference type="ARBA" id="ARBA00005156"/>
    </source>
</evidence>
<dbReference type="SFLD" id="SFLDS00032">
    <property type="entry name" value="Radical_SAM_3-amino-3-carboxyp"/>
    <property type="match status" value="1"/>
</dbReference>
<comment type="subcellular location">
    <subcellularLocation>
        <location evidence="9">Cytoplasm</location>
    </subcellularLocation>
</comment>
<dbReference type="SFLD" id="SFLDG01121">
    <property type="entry name" value="Diphthamide_biosynthesis"/>
    <property type="match status" value="1"/>
</dbReference>
<evidence type="ECO:0000313" key="11">
    <source>
        <dbReference type="Proteomes" id="UP000788993"/>
    </source>
</evidence>
<evidence type="ECO:0000256" key="6">
    <source>
        <dbReference type="ARBA" id="ARBA00023014"/>
    </source>
</evidence>
<evidence type="ECO:0000256" key="5">
    <source>
        <dbReference type="ARBA" id="ARBA00023004"/>
    </source>
</evidence>
<comment type="cofactor">
    <cofactor evidence="1">
        <name>[4Fe-4S] cluster</name>
        <dbReference type="ChEBI" id="CHEBI:49883"/>
    </cofactor>
</comment>
<comment type="pathway">
    <text evidence="2 9">Protein modification; peptidyl-diphthamide biosynthesis.</text>
</comment>
<dbReference type="GO" id="GO:0046872">
    <property type="term" value="F:metal ion binding"/>
    <property type="evidence" value="ECO:0007669"/>
    <property type="project" value="UniProtKB-KW"/>
</dbReference>
<evidence type="ECO:0000256" key="9">
    <source>
        <dbReference type="RuleBase" id="RU364133"/>
    </source>
</evidence>